<gene>
    <name evidence="7" type="ORF">CAMGR0001_1480</name>
</gene>
<dbReference type="InterPro" id="IPR001123">
    <property type="entry name" value="LeuE-type"/>
</dbReference>
<feature type="transmembrane region" description="Helical" evidence="6">
    <location>
        <begin position="107"/>
        <end position="126"/>
    </location>
</feature>
<dbReference type="RefSeq" id="WP_005872210.1">
    <property type="nucleotide sequence ID" value="NZ_ACYG01000027.1"/>
</dbReference>
<evidence type="ECO:0000256" key="2">
    <source>
        <dbReference type="ARBA" id="ARBA00022475"/>
    </source>
</evidence>
<evidence type="ECO:0000313" key="7">
    <source>
        <dbReference type="EMBL" id="EEV17185.1"/>
    </source>
</evidence>
<feature type="transmembrane region" description="Helical" evidence="6">
    <location>
        <begin position="66"/>
        <end position="87"/>
    </location>
</feature>
<evidence type="ECO:0000313" key="8">
    <source>
        <dbReference type="Proteomes" id="UP000005709"/>
    </source>
</evidence>
<evidence type="ECO:0000256" key="1">
    <source>
        <dbReference type="ARBA" id="ARBA00004651"/>
    </source>
</evidence>
<dbReference type="OrthoDB" id="5361502at2"/>
<reference evidence="7 8" key="1">
    <citation type="submission" date="2009-07" db="EMBL/GenBank/DDBJ databases">
        <authorList>
            <person name="Madupu R."/>
            <person name="Sebastian Y."/>
            <person name="Durkin A.S."/>
            <person name="Torralba M."/>
            <person name="Methe B."/>
            <person name="Sutton G.G."/>
            <person name="Strausberg R.L."/>
            <person name="Nelson K.E."/>
        </authorList>
    </citation>
    <scope>NUCLEOTIDE SEQUENCE [LARGE SCALE GENOMIC DNA]</scope>
    <source>
        <strain evidence="7 8">RM3268</strain>
    </source>
</reference>
<dbReference type="eggNOG" id="COG1280">
    <property type="taxonomic scope" value="Bacteria"/>
</dbReference>
<dbReference type="Proteomes" id="UP000005709">
    <property type="component" value="Unassembled WGS sequence"/>
</dbReference>
<dbReference type="AlphaFoldDB" id="C8PJT0"/>
<organism evidence="7 8">
    <name type="scientific">Campylobacter gracilis RM3268</name>
    <dbReference type="NCBI Taxonomy" id="553220"/>
    <lineage>
        <taxon>Bacteria</taxon>
        <taxon>Pseudomonadati</taxon>
        <taxon>Campylobacterota</taxon>
        <taxon>Epsilonproteobacteria</taxon>
        <taxon>Campylobacterales</taxon>
        <taxon>Campylobacteraceae</taxon>
        <taxon>Campylobacter</taxon>
    </lineage>
</organism>
<keyword evidence="8" id="KW-1185">Reference proteome</keyword>
<dbReference type="EMBL" id="ACYG01000027">
    <property type="protein sequence ID" value="EEV17185.1"/>
    <property type="molecule type" value="Genomic_DNA"/>
</dbReference>
<dbReference type="PANTHER" id="PTHR38825:SF2">
    <property type="entry name" value="LYSINE TRANSPORTER LYSE"/>
    <property type="match status" value="1"/>
</dbReference>
<evidence type="ECO:0000256" key="6">
    <source>
        <dbReference type="SAM" id="Phobius"/>
    </source>
</evidence>
<feature type="transmembrane region" description="Helical" evidence="6">
    <location>
        <begin position="173"/>
        <end position="196"/>
    </location>
</feature>
<evidence type="ECO:0000256" key="5">
    <source>
        <dbReference type="ARBA" id="ARBA00023136"/>
    </source>
</evidence>
<accession>C8PJT0</accession>
<keyword evidence="5 6" id="KW-0472">Membrane</keyword>
<dbReference type="PANTHER" id="PTHR38825">
    <property type="entry name" value="LYSINE EXPORTER PROTEIN (LYSE/YGGA)"/>
    <property type="match status" value="1"/>
</dbReference>
<dbReference type="GO" id="GO:0006865">
    <property type="term" value="P:amino acid transport"/>
    <property type="evidence" value="ECO:0007669"/>
    <property type="project" value="InterPro"/>
</dbReference>
<keyword evidence="3 6" id="KW-0812">Transmembrane</keyword>
<proteinExistence type="predicted"/>
<dbReference type="GO" id="GO:0005886">
    <property type="term" value="C:plasma membrane"/>
    <property type="evidence" value="ECO:0007669"/>
    <property type="project" value="UniProtKB-SubCell"/>
</dbReference>
<dbReference type="STRING" id="824.CGRAC_0756"/>
<feature type="transmembrane region" description="Helical" evidence="6">
    <location>
        <begin position="36"/>
        <end position="59"/>
    </location>
</feature>
<keyword evidence="4 6" id="KW-1133">Transmembrane helix</keyword>
<feature type="transmembrane region" description="Helical" evidence="6">
    <location>
        <begin position="7"/>
        <end position="30"/>
    </location>
</feature>
<evidence type="ECO:0000256" key="4">
    <source>
        <dbReference type="ARBA" id="ARBA00022989"/>
    </source>
</evidence>
<comment type="caution">
    <text evidence="7">The sequence shown here is derived from an EMBL/GenBank/DDBJ whole genome shotgun (WGS) entry which is preliminary data.</text>
</comment>
<evidence type="ECO:0000256" key="3">
    <source>
        <dbReference type="ARBA" id="ARBA00022692"/>
    </source>
</evidence>
<sequence>MQSFVQGVLMGLGVSVPIGPVNVLIMSYALRSYTKALCLGLGAMSADMLYLVLSAFGISQLAKIPIVFACISVFGACFLLYTAYAIWHGAASSVQPASVEASSGVALYGKGFLINLLNPYVIMFWLSVSAGTARADFALALAGLVSGILAWITLFPLAIYLARSKLPNIVVRAFAYISAFILVFFALKLLYAIIFAKI</sequence>
<feature type="transmembrane region" description="Helical" evidence="6">
    <location>
        <begin position="138"/>
        <end position="161"/>
    </location>
</feature>
<name>C8PJT0_9BACT</name>
<dbReference type="Pfam" id="PF01810">
    <property type="entry name" value="LysE"/>
    <property type="match status" value="1"/>
</dbReference>
<comment type="subcellular location">
    <subcellularLocation>
        <location evidence="1">Cell membrane</location>
        <topology evidence="1">Multi-pass membrane protein</topology>
    </subcellularLocation>
</comment>
<protein>
    <submittedName>
        <fullName evidence="7">Translocator protein, LysE family</fullName>
    </submittedName>
</protein>
<keyword evidence="2" id="KW-1003">Cell membrane</keyword>